<proteinExistence type="predicted"/>
<dbReference type="RefSeq" id="WP_353979396.1">
    <property type="nucleotide sequence ID" value="NZ_CP159578.1"/>
</dbReference>
<protein>
    <submittedName>
        <fullName evidence="1">Uncharacterized protein</fullName>
    </submittedName>
</protein>
<dbReference type="GO" id="GO:0019068">
    <property type="term" value="P:virion assembly"/>
    <property type="evidence" value="ECO:0007669"/>
    <property type="project" value="InterPro"/>
</dbReference>
<dbReference type="InterPro" id="IPR008018">
    <property type="entry name" value="Phage_tail_attach_FII"/>
</dbReference>
<dbReference type="Pfam" id="PF05354">
    <property type="entry name" value="Phage_attach"/>
    <property type="match status" value="1"/>
</dbReference>
<gene>
    <name evidence="1" type="ORF">ABV408_13240</name>
</gene>
<sequence>MSRFARAMARANRVMATALADGLATYRRANGETIESVSYTLERDALVYDDPASGIGRITTIVEIPVSAVPDSGQGDVIETPEGRWYYVHIVTDDGDFRRIEVN</sequence>
<dbReference type="EMBL" id="CP159578">
    <property type="protein sequence ID" value="XCJ78394.1"/>
    <property type="molecule type" value="Genomic_DNA"/>
</dbReference>
<organism evidence="1">
    <name type="scientific">Salinicola endophyticus</name>
    <dbReference type="NCBI Taxonomy" id="1949083"/>
    <lineage>
        <taxon>Bacteria</taxon>
        <taxon>Pseudomonadati</taxon>
        <taxon>Pseudomonadota</taxon>
        <taxon>Gammaproteobacteria</taxon>
        <taxon>Oceanospirillales</taxon>
        <taxon>Halomonadaceae</taxon>
        <taxon>Salinicola</taxon>
    </lineage>
</organism>
<dbReference type="AlphaFoldDB" id="A0AB74UAF0"/>
<evidence type="ECO:0000313" key="1">
    <source>
        <dbReference type="EMBL" id="XCJ78394.1"/>
    </source>
</evidence>
<accession>A0AB74UAF0</accession>
<reference evidence="1" key="1">
    <citation type="submission" date="2024-06" db="EMBL/GenBank/DDBJ databases">
        <title>Complete genome of Salinicola endophyticus HNIBRBA4755.</title>
        <authorList>
            <person name="Shin S.Y."/>
            <person name="Kang H."/>
            <person name="Song J."/>
        </authorList>
    </citation>
    <scope>NUCLEOTIDE SEQUENCE</scope>
    <source>
        <strain evidence="1">HNIBRBA4755</strain>
    </source>
</reference>
<name>A0AB74UAF0_9GAMM</name>